<dbReference type="Pfam" id="PF10633">
    <property type="entry name" value="NPCBM_assoc"/>
    <property type="match status" value="1"/>
</dbReference>
<evidence type="ECO:0000313" key="3">
    <source>
        <dbReference type="EMBL" id="MFC5834600.1"/>
    </source>
</evidence>
<evidence type="ECO:0000259" key="2">
    <source>
        <dbReference type="Pfam" id="PF10633"/>
    </source>
</evidence>
<dbReference type="InterPro" id="IPR018905">
    <property type="entry name" value="A-galactase_NEW3"/>
</dbReference>
<dbReference type="Gene3D" id="2.60.120.260">
    <property type="entry name" value="Galactose-binding domain-like"/>
    <property type="match status" value="1"/>
</dbReference>
<name>A0ABW1DBK7_9ACTN</name>
<dbReference type="Proteomes" id="UP001596058">
    <property type="component" value="Unassembled WGS sequence"/>
</dbReference>
<accession>A0ABW1DBK7</accession>
<sequence>MGPKPSRWGTGKDAAPPSITGDDRVPAPLHDATGPGRGTATGAGGADVSALFDDDSATRATLPEWVQYTFPADRQARFYTLTSGSGQQSEDPAGWALEGSADGTTWKVLDERSGESFAWRQQTRPFKIAKPGAYTHYRIRFAGGTSLAEIELLASAPPATSPLVVEAEGVFAAPGETVTLPVTVSNHADRAATGRLSATAPQGWTVQPAAADFGPIAPDASQTVNLQVTLPATAGPGSHPIQLAVTSGQGTAGARATVTVIGDTVEFTPGTAAETPWLLEEDGSQLDGEVHDGRARFTDGDAHATYRFQLPAPASLTLDIGNQFLVQVSEDNQTWRTVLREEANVRDLSNRAERTIDVGDARTFYLRIADGQPQDGWGSWLARVRLDLRLS</sequence>
<gene>
    <name evidence="3" type="ORF">ACFPZ3_63075</name>
</gene>
<comment type="caution">
    <text evidence="3">The sequence shown here is derived from an EMBL/GenBank/DDBJ whole genome shotgun (WGS) entry which is preliminary data.</text>
</comment>
<feature type="compositionally biased region" description="Gly residues" evidence="1">
    <location>
        <begin position="35"/>
        <end position="45"/>
    </location>
</feature>
<feature type="domain" description="Alpha-galactosidase NEW3" evidence="2">
    <location>
        <begin position="173"/>
        <end position="246"/>
    </location>
</feature>
<reference evidence="4" key="1">
    <citation type="journal article" date="2019" name="Int. J. Syst. Evol. Microbiol.">
        <title>The Global Catalogue of Microorganisms (GCM) 10K type strain sequencing project: providing services to taxonomists for standard genome sequencing and annotation.</title>
        <authorList>
            <consortium name="The Broad Institute Genomics Platform"/>
            <consortium name="The Broad Institute Genome Sequencing Center for Infectious Disease"/>
            <person name="Wu L."/>
            <person name="Ma J."/>
        </authorList>
    </citation>
    <scope>NUCLEOTIDE SEQUENCE [LARGE SCALE GENOMIC DNA]</scope>
    <source>
        <strain evidence="4">CCUG 53903</strain>
    </source>
</reference>
<dbReference type="Gene3D" id="2.60.40.10">
    <property type="entry name" value="Immunoglobulins"/>
    <property type="match status" value="1"/>
</dbReference>
<dbReference type="RefSeq" id="WP_379524041.1">
    <property type="nucleotide sequence ID" value="NZ_JBHSPA010000113.1"/>
</dbReference>
<organism evidence="3 4">
    <name type="scientific">Nonomuraea insulae</name>
    <dbReference type="NCBI Taxonomy" id="1616787"/>
    <lineage>
        <taxon>Bacteria</taxon>
        <taxon>Bacillati</taxon>
        <taxon>Actinomycetota</taxon>
        <taxon>Actinomycetes</taxon>
        <taxon>Streptosporangiales</taxon>
        <taxon>Streptosporangiaceae</taxon>
        <taxon>Nonomuraea</taxon>
    </lineage>
</organism>
<dbReference type="SUPFAM" id="SSF49785">
    <property type="entry name" value="Galactose-binding domain-like"/>
    <property type="match status" value="1"/>
</dbReference>
<feature type="region of interest" description="Disordered" evidence="1">
    <location>
        <begin position="1"/>
        <end position="47"/>
    </location>
</feature>
<dbReference type="InterPro" id="IPR008979">
    <property type="entry name" value="Galactose-bd-like_sf"/>
</dbReference>
<dbReference type="EMBL" id="JBHSPA010000113">
    <property type="protein sequence ID" value="MFC5834600.1"/>
    <property type="molecule type" value="Genomic_DNA"/>
</dbReference>
<keyword evidence="4" id="KW-1185">Reference proteome</keyword>
<protein>
    <submittedName>
        <fullName evidence="3">NEW3 domain-containing protein</fullName>
    </submittedName>
</protein>
<evidence type="ECO:0000256" key="1">
    <source>
        <dbReference type="SAM" id="MobiDB-lite"/>
    </source>
</evidence>
<proteinExistence type="predicted"/>
<evidence type="ECO:0000313" key="4">
    <source>
        <dbReference type="Proteomes" id="UP001596058"/>
    </source>
</evidence>
<dbReference type="InterPro" id="IPR013783">
    <property type="entry name" value="Ig-like_fold"/>
</dbReference>